<feature type="compositionally biased region" description="Low complexity" evidence="1">
    <location>
        <begin position="148"/>
        <end position="165"/>
    </location>
</feature>
<protein>
    <submittedName>
        <fullName evidence="3">Uncharacterized protein</fullName>
    </submittedName>
</protein>
<feature type="transmembrane region" description="Helical" evidence="2">
    <location>
        <begin position="32"/>
        <end position="54"/>
    </location>
</feature>
<feature type="compositionally biased region" description="Basic and acidic residues" evidence="1">
    <location>
        <begin position="202"/>
        <end position="217"/>
    </location>
</feature>
<sequence length="307" mass="34161">MGRKHWCGAGVALAALLLAVMAAVVRLLMLVVHLVTLRYSLVIGSMAFTLWFGLSRRRRCARGFYSCSQVPPVQQTERVQPTAKEQEEEAGAKHKQQQRVAAVVPLAGRVMDQLKKVATTAASETESEDDENEAAVVHVANVTMVLPSSQCGSSASASPSPSPSSGHDKRLVDVRTRRDPTVDELLLQQRRSWRPRSSSAVDDSRYARVTDRSTDSGRRVDLHEMESMCGVARRRADTGLAINNNNKVKQHERLRRATFMSKQDTHAVSRSDRLEEARGSDGYWIGDFSMQRRLVSRRSYNTSPKAN</sequence>
<proteinExistence type="predicted"/>
<evidence type="ECO:0000256" key="2">
    <source>
        <dbReference type="SAM" id="Phobius"/>
    </source>
</evidence>
<evidence type="ECO:0000313" key="4">
    <source>
        <dbReference type="Proteomes" id="UP001162060"/>
    </source>
</evidence>
<dbReference type="AlphaFoldDB" id="A0AAV1TRZ7"/>
<feature type="region of interest" description="Disordered" evidence="1">
    <location>
        <begin position="76"/>
        <end position="99"/>
    </location>
</feature>
<organism evidence="3 4">
    <name type="scientific">Peronospora matthiolae</name>
    <dbReference type="NCBI Taxonomy" id="2874970"/>
    <lineage>
        <taxon>Eukaryota</taxon>
        <taxon>Sar</taxon>
        <taxon>Stramenopiles</taxon>
        <taxon>Oomycota</taxon>
        <taxon>Peronosporomycetes</taxon>
        <taxon>Peronosporales</taxon>
        <taxon>Peronosporaceae</taxon>
        <taxon>Peronospora</taxon>
    </lineage>
</organism>
<feature type="region of interest" description="Disordered" evidence="1">
    <location>
        <begin position="148"/>
        <end position="177"/>
    </location>
</feature>
<keyword evidence="2" id="KW-0812">Transmembrane</keyword>
<keyword evidence="2" id="KW-1133">Transmembrane helix</keyword>
<name>A0AAV1TRZ7_9STRA</name>
<reference evidence="3" key="1">
    <citation type="submission" date="2024-01" db="EMBL/GenBank/DDBJ databases">
        <authorList>
            <person name="Webb A."/>
        </authorList>
    </citation>
    <scope>NUCLEOTIDE SEQUENCE</scope>
    <source>
        <strain evidence="3">Pm1</strain>
    </source>
</reference>
<comment type="caution">
    <text evidence="3">The sequence shown here is derived from an EMBL/GenBank/DDBJ whole genome shotgun (WGS) entry which is preliminary data.</text>
</comment>
<gene>
    <name evidence="3" type="ORF">PM001_LOCUS10175</name>
</gene>
<accession>A0AAV1TRZ7</accession>
<keyword evidence="2" id="KW-0472">Membrane</keyword>
<feature type="compositionally biased region" description="Basic and acidic residues" evidence="1">
    <location>
        <begin position="166"/>
        <end position="177"/>
    </location>
</feature>
<evidence type="ECO:0000313" key="3">
    <source>
        <dbReference type="EMBL" id="CAK7925025.1"/>
    </source>
</evidence>
<dbReference type="EMBL" id="CAKLBY020000086">
    <property type="protein sequence ID" value="CAK7925025.1"/>
    <property type="molecule type" value="Genomic_DNA"/>
</dbReference>
<dbReference type="Proteomes" id="UP001162060">
    <property type="component" value="Unassembled WGS sequence"/>
</dbReference>
<feature type="region of interest" description="Disordered" evidence="1">
    <location>
        <begin position="189"/>
        <end position="217"/>
    </location>
</feature>
<evidence type="ECO:0000256" key="1">
    <source>
        <dbReference type="SAM" id="MobiDB-lite"/>
    </source>
</evidence>